<comment type="similarity">
    <text evidence="3">Belongs to the macoilin family.</text>
</comment>
<feature type="coiled-coil region" evidence="9">
    <location>
        <begin position="301"/>
        <end position="335"/>
    </location>
</feature>
<dbReference type="Pfam" id="PF09726">
    <property type="entry name" value="Macoilin"/>
    <property type="match status" value="1"/>
</dbReference>
<evidence type="ECO:0000256" key="5">
    <source>
        <dbReference type="ARBA" id="ARBA00022824"/>
    </source>
</evidence>
<dbReference type="Proteomes" id="UP000261360">
    <property type="component" value="Unplaced"/>
</dbReference>
<evidence type="ECO:0000313" key="12">
    <source>
        <dbReference type="Ensembl" id="ENSSLDP00000000394.1"/>
    </source>
</evidence>
<protein>
    <submittedName>
        <fullName evidence="12">Si:dkey-12h9.6</fullName>
    </submittedName>
</protein>
<evidence type="ECO:0000256" key="1">
    <source>
        <dbReference type="ARBA" id="ARBA00004232"/>
    </source>
</evidence>
<keyword evidence="9" id="KW-0175">Coiled coil</keyword>
<reference evidence="12" key="2">
    <citation type="submission" date="2025-09" db="UniProtKB">
        <authorList>
            <consortium name="Ensembl"/>
        </authorList>
    </citation>
    <scope>IDENTIFICATION</scope>
</reference>
<evidence type="ECO:0000256" key="3">
    <source>
        <dbReference type="ARBA" id="ARBA00008298"/>
    </source>
</evidence>
<dbReference type="AlphaFoldDB" id="A0A3B4W949"/>
<dbReference type="GeneTree" id="ENSGT00390000016613"/>
<feature type="transmembrane region" description="Helical" evidence="11">
    <location>
        <begin position="84"/>
        <end position="108"/>
    </location>
</feature>
<feature type="region of interest" description="Disordered" evidence="10">
    <location>
        <begin position="192"/>
        <end position="296"/>
    </location>
</feature>
<evidence type="ECO:0000256" key="10">
    <source>
        <dbReference type="SAM" id="MobiDB-lite"/>
    </source>
</evidence>
<dbReference type="PANTHER" id="PTHR47464">
    <property type="entry name" value="MACOILIN"/>
    <property type="match status" value="1"/>
</dbReference>
<feature type="coiled-coil region" evidence="9">
    <location>
        <begin position="390"/>
        <end position="460"/>
    </location>
</feature>
<evidence type="ECO:0000256" key="2">
    <source>
        <dbReference type="ARBA" id="ARBA00004269"/>
    </source>
</evidence>
<dbReference type="GO" id="GO:0023041">
    <property type="term" value="P:neuronal signal transduction"/>
    <property type="evidence" value="ECO:0007669"/>
    <property type="project" value="InterPro"/>
</dbReference>
<evidence type="ECO:0000313" key="13">
    <source>
        <dbReference type="Proteomes" id="UP000261360"/>
    </source>
</evidence>
<dbReference type="PANTHER" id="PTHR47464:SF1">
    <property type="entry name" value="MACOILIN-1"/>
    <property type="match status" value="1"/>
</dbReference>
<feature type="compositionally biased region" description="Polar residues" evidence="10">
    <location>
        <begin position="282"/>
        <end position="296"/>
    </location>
</feature>
<evidence type="ECO:0000256" key="4">
    <source>
        <dbReference type="ARBA" id="ARBA00022692"/>
    </source>
</evidence>
<sequence length="583" mass="66074">MNVFFCLQVICIVFVCAAFTLDIFCLIFVPLHWLFFVASTYVLFNYIWHTEKGICISTVTLWILLVYTEASLRLKDLKTSHANLSHLFAAHCIGYPVVYLGFDATCYFTNIFKLRIQKAVQSENDFHMHLLQHSLPPGLQVFPKTGTDGSSNSKWKIKPESSQYQCQNGAVVTNDEVHTVDCLQICSEERATEKGTQEVKSTESNRRPSSSSSKHSVSESRDLLHSGAGGPESSTSPDNLPQEEQGSKATRAAKSSSPKARRGSTNTPSPPAARTEKKQRSSSKTVSPNRDVTDKNTTAAQNYHAEQMSKLEQELRRLKGELQATRQSEQELRSHVCNLTNSERSLRPEVSLLRQSNMLLQSKILCLTKTKQRDKQTSVMLEKKTRAETEARLSAEKQLAELLAQKLEEAASTARSLSNRQEHSETQMLRKRVKDLETEYKQLQLEYQVKESRVVDLESDVEALGKYRCVEKETDMLLSTLSAMQEKAQHLEYNLSAETRIKLDLFSALGDARRQLEIAQDKVMKQDREISEMKQKIAEVMAVSPGVSYMAPRPPVPQYLTKLLNSERYMLNPRALMYQCLKK</sequence>
<organism evidence="12 13">
    <name type="scientific">Seriola lalandi dorsalis</name>
    <dbReference type="NCBI Taxonomy" id="1841481"/>
    <lineage>
        <taxon>Eukaryota</taxon>
        <taxon>Metazoa</taxon>
        <taxon>Chordata</taxon>
        <taxon>Craniata</taxon>
        <taxon>Vertebrata</taxon>
        <taxon>Euteleostomi</taxon>
        <taxon>Actinopterygii</taxon>
        <taxon>Neopterygii</taxon>
        <taxon>Teleostei</taxon>
        <taxon>Neoteleostei</taxon>
        <taxon>Acanthomorphata</taxon>
        <taxon>Carangaria</taxon>
        <taxon>Carangiformes</taxon>
        <taxon>Carangidae</taxon>
        <taxon>Seriola</taxon>
    </lineage>
</organism>
<keyword evidence="5" id="KW-0256">Endoplasmic reticulum</keyword>
<evidence type="ECO:0000256" key="7">
    <source>
        <dbReference type="ARBA" id="ARBA00023136"/>
    </source>
</evidence>
<evidence type="ECO:0000256" key="9">
    <source>
        <dbReference type="SAM" id="Coils"/>
    </source>
</evidence>
<dbReference type="GO" id="GO:0030867">
    <property type="term" value="C:rough endoplasmic reticulum membrane"/>
    <property type="evidence" value="ECO:0007669"/>
    <property type="project" value="UniProtKB-SubCell"/>
</dbReference>
<feature type="transmembrane region" description="Helical" evidence="11">
    <location>
        <begin position="54"/>
        <end position="72"/>
    </location>
</feature>
<evidence type="ECO:0000256" key="8">
    <source>
        <dbReference type="ARBA" id="ARBA00023242"/>
    </source>
</evidence>
<comment type="subcellular location">
    <subcellularLocation>
        <location evidence="1">Nucleus membrane</location>
        <topology evidence="1">Multi-pass membrane protein</topology>
    </subcellularLocation>
    <subcellularLocation>
        <location evidence="2">Rough endoplasmic reticulum membrane</location>
        <topology evidence="2">Multi-pass membrane protein</topology>
    </subcellularLocation>
</comment>
<keyword evidence="4 11" id="KW-0812">Transmembrane</keyword>
<feature type="coiled-coil region" evidence="9">
    <location>
        <begin position="509"/>
        <end position="536"/>
    </location>
</feature>
<dbReference type="GO" id="GO:0031965">
    <property type="term" value="C:nuclear membrane"/>
    <property type="evidence" value="ECO:0007669"/>
    <property type="project" value="UniProtKB-SubCell"/>
</dbReference>
<evidence type="ECO:0000256" key="11">
    <source>
        <dbReference type="SAM" id="Phobius"/>
    </source>
</evidence>
<feature type="compositionally biased region" description="Polar residues" evidence="10">
    <location>
        <begin position="232"/>
        <end position="267"/>
    </location>
</feature>
<keyword evidence="8" id="KW-0539">Nucleus</keyword>
<reference evidence="12" key="1">
    <citation type="submission" date="2025-08" db="UniProtKB">
        <authorList>
            <consortium name="Ensembl"/>
        </authorList>
    </citation>
    <scope>IDENTIFICATION</scope>
</reference>
<dbReference type="Ensembl" id="ENSSLDT00000000438.1">
    <property type="protein sequence ID" value="ENSSLDP00000000394.1"/>
    <property type="gene ID" value="ENSSLDG00000000313.1"/>
</dbReference>
<evidence type="ECO:0000256" key="6">
    <source>
        <dbReference type="ARBA" id="ARBA00022989"/>
    </source>
</evidence>
<accession>A0A3B4W949</accession>
<dbReference type="InterPro" id="IPR019130">
    <property type="entry name" value="Macoilin"/>
</dbReference>
<feature type="compositionally biased region" description="Basic and acidic residues" evidence="10">
    <location>
        <begin position="192"/>
        <end position="206"/>
    </location>
</feature>
<proteinExistence type="inferred from homology"/>
<keyword evidence="6 11" id="KW-1133">Transmembrane helix</keyword>
<keyword evidence="13" id="KW-1185">Reference proteome</keyword>
<keyword evidence="7 11" id="KW-0472">Membrane</keyword>
<name>A0A3B4W949_SERLL</name>